<dbReference type="Proteomes" id="UP000023152">
    <property type="component" value="Unassembled WGS sequence"/>
</dbReference>
<evidence type="ECO:0000313" key="1">
    <source>
        <dbReference type="EMBL" id="ETO30682.1"/>
    </source>
</evidence>
<dbReference type="AlphaFoldDB" id="X6NZG9"/>
<protein>
    <submittedName>
        <fullName evidence="1">Uncharacterized protein</fullName>
    </submittedName>
</protein>
<accession>X6NZG9</accession>
<sequence length="462" mass="54558">MKFAKIFMRFELTIGKRGGLDKKEMLMLHAKDPIDTFEKEKKEWISRLEKWKKECLSLRNIYPGLTYFTINEARHVIVNMDQILLSNYECRDDLAFKYVLPYFQRLDYSLQNISPIIDEWTKQSEEKEESLQFLGKLFSKTWSNSKNNETAPDCFAKVDTLCREHVLICKETTTEEEVECLLLRTFLCTKEDKTQNARTPLYCLVWPEKLAMTTVTKVTVLLRRMLLSQSELRQMHPYLFVVISSNQENEVAITLQQFKRTFNANETSLNVEDILYIEQWKSFLTEKVDRKPFVQLYTSKNVGMGKTWKIKHDIKSKKLERIYMRFNSSIIDWDFIVNTFWQYLPCQFNNISKTASQQDETKERTKDDLVVYHLDISSCVGKEINDFLFQLFFHVNPNMAFFIEIPSKFDSLQGTAADILYTLFPKPRFPTIDVNKDNNPFQFGREAQYCIINGLKNSKLTT</sequence>
<evidence type="ECO:0000313" key="2">
    <source>
        <dbReference type="Proteomes" id="UP000023152"/>
    </source>
</evidence>
<keyword evidence="2" id="KW-1185">Reference proteome</keyword>
<proteinExistence type="predicted"/>
<dbReference type="OrthoDB" id="6142015at2759"/>
<name>X6NZG9_RETFI</name>
<comment type="caution">
    <text evidence="1">The sequence shown here is derived from an EMBL/GenBank/DDBJ whole genome shotgun (WGS) entry which is preliminary data.</text>
</comment>
<gene>
    <name evidence="1" type="ORF">RFI_06441</name>
</gene>
<organism evidence="1 2">
    <name type="scientific">Reticulomyxa filosa</name>
    <dbReference type="NCBI Taxonomy" id="46433"/>
    <lineage>
        <taxon>Eukaryota</taxon>
        <taxon>Sar</taxon>
        <taxon>Rhizaria</taxon>
        <taxon>Retaria</taxon>
        <taxon>Foraminifera</taxon>
        <taxon>Monothalamids</taxon>
        <taxon>Reticulomyxidae</taxon>
        <taxon>Reticulomyxa</taxon>
    </lineage>
</organism>
<reference evidence="1 2" key="1">
    <citation type="journal article" date="2013" name="Curr. Biol.">
        <title>The Genome of the Foraminiferan Reticulomyxa filosa.</title>
        <authorList>
            <person name="Glockner G."/>
            <person name="Hulsmann N."/>
            <person name="Schleicher M."/>
            <person name="Noegel A.A."/>
            <person name="Eichinger L."/>
            <person name="Gallinger C."/>
            <person name="Pawlowski J."/>
            <person name="Sierra R."/>
            <person name="Euteneuer U."/>
            <person name="Pillet L."/>
            <person name="Moustafa A."/>
            <person name="Platzer M."/>
            <person name="Groth M."/>
            <person name="Szafranski K."/>
            <person name="Schliwa M."/>
        </authorList>
    </citation>
    <scope>NUCLEOTIDE SEQUENCE [LARGE SCALE GENOMIC DNA]</scope>
</reference>
<dbReference type="EMBL" id="ASPP01005363">
    <property type="protein sequence ID" value="ETO30682.1"/>
    <property type="molecule type" value="Genomic_DNA"/>
</dbReference>